<dbReference type="GO" id="GO:0016866">
    <property type="term" value="F:intramolecular transferase activity"/>
    <property type="evidence" value="ECO:0007669"/>
    <property type="project" value="InterPro"/>
</dbReference>
<dbReference type="EMBL" id="LWDX02020730">
    <property type="protein sequence ID" value="OEL32642.1"/>
    <property type="molecule type" value="Genomic_DNA"/>
</dbReference>
<keyword evidence="2" id="KW-1185">Reference proteome</keyword>
<evidence type="ECO:0000313" key="1">
    <source>
        <dbReference type="EMBL" id="OEL32642.1"/>
    </source>
</evidence>
<dbReference type="AlphaFoldDB" id="A0A1E5W5H6"/>
<comment type="caution">
    <text evidence="1">The sequence shown here is derived from an EMBL/GenBank/DDBJ whole genome shotgun (WGS) entry which is preliminary data.</text>
</comment>
<feature type="non-terminal residue" evidence="1">
    <location>
        <position position="1"/>
    </location>
</feature>
<protein>
    <submittedName>
        <fullName evidence="1">Uncharacterized protein</fullName>
    </submittedName>
</protein>
<name>A0A1E5W5H6_9POAL</name>
<dbReference type="PANTHER" id="PTHR11764:SF89">
    <property type="entry name" value="TERPENE CYCLASE_MUTASE FAMILY MEMBER"/>
    <property type="match status" value="1"/>
</dbReference>
<reference evidence="1 2" key="1">
    <citation type="submission" date="2016-09" db="EMBL/GenBank/DDBJ databases">
        <title>The draft genome of Dichanthelium oligosanthes: A C3 panicoid grass species.</title>
        <authorList>
            <person name="Studer A.J."/>
            <person name="Schnable J.C."/>
            <person name="Brutnell T.P."/>
        </authorList>
    </citation>
    <scope>NUCLEOTIDE SEQUENCE [LARGE SCALE GENOMIC DNA]</scope>
    <source>
        <strain evidence="2">cv. Kellogg 1175</strain>
        <tissue evidence="1">Leaf</tissue>
    </source>
</reference>
<dbReference type="GO" id="GO:0005811">
    <property type="term" value="C:lipid droplet"/>
    <property type="evidence" value="ECO:0007669"/>
    <property type="project" value="InterPro"/>
</dbReference>
<dbReference type="STRING" id="888268.A0A1E5W5H6"/>
<organism evidence="1 2">
    <name type="scientific">Dichanthelium oligosanthes</name>
    <dbReference type="NCBI Taxonomy" id="888268"/>
    <lineage>
        <taxon>Eukaryota</taxon>
        <taxon>Viridiplantae</taxon>
        <taxon>Streptophyta</taxon>
        <taxon>Embryophyta</taxon>
        <taxon>Tracheophyta</taxon>
        <taxon>Spermatophyta</taxon>
        <taxon>Magnoliopsida</taxon>
        <taxon>Liliopsida</taxon>
        <taxon>Poales</taxon>
        <taxon>Poaceae</taxon>
        <taxon>PACMAD clade</taxon>
        <taxon>Panicoideae</taxon>
        <taxon>Panicodae</taxon>
        <taxon>Paniceae</taxon>
        <taxon>Dichantheliinae</taxon>
        <taxon>Dichanthelium</taxon>
    </lineage>
</organism>
<dbReference type="OrthoDB" id="21502at2759"/>
<dbReference type="InterPro" id="IPR018333">
    <property type="entry name" value="Squalene_cyclase"/>
</dbReference>
<dbReference type="SUPFAM" id="SSF48239">
    <property type="entry name" value="Terpenoid cyclases/Protein prenyltransferases"/>
    <property type="match status" value="1"/>
</dbReference>
<dbReference type="InterPro" id="IPR008930">
    <property type="entry name" value="Terpenoid_cyclase/PrenylTrfase"/>
</dbReference>
<dbReference type="Gene3D" id="1.50.10.20">
    <property type="match status" value="1"/>
</dbReference>
<sequence>LNSWPMNKLRERALNHVLEHIHYEDETTQYIGLCTVTKVFF</sequence>
<dbReference type="Proteomes" id="UP000095767">
    <property type="component" value="Unassembled WGS sequence"/>
</dbReference>
<evidence type="ECO:0000313" key="2">
    <source>
        <dbReference type="Proteomes" id="UP000095767"/>
    </source>
</evidence>
<dbReference type="GO" id="GO:0016104">
    <property type="term" value="P:triterpenoid biosynthetic process"/>
    <property type="evidence" value="ECO:0007669"/>
    <property type="project" value="InterPro"/>
</dbReference>
<accession>A0A1E5W5H6</accession>
<gene>
    <name evidence="1" type="ORF">BAE44_0006339</name>
</gene>
<dbReference type="PANTHER" id="PTHR11764">
    <property type="entry name" value="TERPENE CYCLASE/MUTASE FAMILY MEMBER"/>
    <property type="match status" value="1"/>
</dbReference>
<proteinExistence type="predicted"/>